<accession>A0A371EJS4</accession>
<dbReference type="AlphaFoldDB" id="A0A371EJS4"/>
<feature type="non-terminal residue" evidence="1">
    <location>
        <position position="1"/>
    </location>
</feature>
<reference evidence="1" key="1">
    <citation type="submission" date="2018-05" db="EMBL/GenBank/DDBJ databases">
        <title>Draft genome of Mucuna pruriens seed.</title>
        <authorList>
            <person name="Nnadi N.E."/>
            <person name="Vos R."/>
            <person name="Hasami M.H."/>
            <person name="Devisetty U.K."/>
            <person name="Aguiy J.C."/>
        </authorList>
    </citation>
    <scope>NUCLEOTIDE SEQUENCE [LARGE SCALE GENOMIC DNA]</scope>
    <source>
        <strain evidence="1">JCA_2017</strain>
    </source>
</reference>
<protein>
    <submittedName>
        <fullName evidence="1">Uncharacterized protein</fullName>
    </submittedName>
</protein>
<proteinExistence type="predicted"/>
<dbReference type="EMBL" id="QJKJ01013507">
    <property type="protein sequence ID" value="RDX66292.1"/>
    <property type="molecule type" value="Genomic_DNA"/>
</dbReference>
<dbReference type="OrthoDB" id="1427999at2759"/>
<organism evidence="1 2">
    <name type="scientific">Mucuna pruriens</name>
    <name type="common">Velvet bean</name>
    <name type="synonym">Dolichos pruriens</name>
    <dbReference type="NCBI Taxonomy" id="157652"/>
    <lineage>
        <taxon>Eukaryota</taxon>
        <taxon>Viridiplantae</taxon>
        <taxon>Streptophyta</taxon>
        <taxon>Embryophyta</taxon>
        <taxon>Tracheophyta</taxon>
        <taxon>Spermatophyta</taxon>
        <taxon>Magnoliopsida</taxon>
        <taxon>eudicotyledons</taxon>
        <taxon>Gunneridae</taxon>
        <taxon>Pentapetalae</taxon>
        <taxon>rosids</taxon>
        <taxon>fabids</taxon>
        <taxon>Fabales</taxon>
        <taxon>Fabaceae</taxon>
        <taxon>Papilionoideae</taxon>
        <taxon>50 kb inversion clade</taxon>
        <taxon>NPAAA clade</taxon>
        <taxon>indigoferoid/millettioid clade</taxon>
        <taxon>Phaseoleae</taxon>
        <taxon>Mucuna</taxon>
    </lineage>
</organism>
<evidence type="ECO:0000313" key="1">
    <source>
        <dbReference type="EMBL" id="RDX66292.1"/>
    </source>
</evidence>
<keyword evidence="2" id="KW-1185">Reference proteome</keyword>
<name>A0A371EJS4_MUCPR</name>
<comment type="caution">
    <text evidence="1">The sequence shown here is derived from an EMBL/GenBank/DDBJ whole genome shotgun (WGS) entry which is preliminary data.</text>
</comment>
<gene>
    <name evidence="1" type="ORF">CR513_54960</name>
</gene>
<evidence type="ECO:0000313" key="2">
    <source>
        <dbReference type="Proteomes" id="UP000257109"/>
    </source>
</evidence>
<dbReference type="Proteomes" id="UP000257109">
    <property type="component" value="Unassembled WGS sequence"/>
</dbReference>
<sequence>MKATFNRKERQCFSLPKLSKNNERVRQFEEVEHHTLEEGDFRELEAQIPPSSEANARKKACDKQATERVHQYIAQFWYQVGLSFNMIKLQSFHDMLAIVESFGPHLQPPSYHNIRVPLLQNELEHTNNLMKGQ</sequence>